<dbReference type="PROSITE" id="PS51257">
    <property type="entry name" value="PROKAR_LIPOPROTEIN"/>
    <property type="match status" value="1"/>
</dbReference>
<keyword evidence="2" id="KW-1185">Reference proteome</keyword>
<evidence type="ECO:0000313" key="1">
    <source>
        <dbReference type="EMBL" id="MFC3913971.1"/>
    </source>
</evidence>
<evidence type="ECO:0000313" key="2">
    <source>
        <dbReference type="Proteomes" id="UP001595692"/>
    </source>
</evidence>
<gene>
    <name evidence="1" type="ORF">ACFOSS_10895</name>
</gene>
<dbReference type="Proteomes" id="UP001595692">
    <property type="component" value="Unassembled WGS sequence"/>
</dbReference>
<dbReference type="PANTHER" id="PTHR35462">
    <property type="match status" value="1"/>
</dbReference>
<name>A0ABV8CQB7_9GAMM</name>
<comment type="caution">
    <text evidence="1">The sequence shown here is derived from an EMBL/GenBank/DDBJ whole genome shotgun (WGS) entry which is preliminary data.</text>
</comment>
<dbReference type="EMBL" id="JBHSAF010000014">
    <property type="protein sequence ID" value="MFC3913971.1"/>
    <property type="molecule type" value="Genomic_DNA"/>
</dbReference>
<reference evidence="2" key="1">
    <citation type="journal article" date="2019" name="Int. J. Syst. Evol. Microbiol.">
        <title>The Global Catalogue of Microorganisms (GCM) 10K type strain sequencing project: providing services to taxonomists for standard genome sequencing and annotation.</title>
        <authorList>
            <consortium name="The Broad Institute Genomics Platform"/>
            <consortium name="The Broad Institute Genome Sequencing Center for Infectious Disease"/>
            <person name="Wu L."/>
            <person name="Ma J."/>
        </authorList>
    </citation>
    <scope>NUCLEOTIDE SEQUENCE [LARGE SCALE GENOMIC DNA]</scope>
    <source>
        <strain evidence="2">CCUG 54939</strain>
    </source>
</reference>
<organism evidence="1 2">
    <name type="scientific">Pseudaeromonas sharmana</name>
    <dbReference type="NCBI Taxonomy" id="328412"/>
    <lineage>
        <taxon>Bacteria</taxon>
        <taxon>Pseudomonadati</taxon>
        <taxon>Pseudomonadota</taxon>
        <taxon>Gammaproteobacteria</taxon>
        <taxon>Aeromonadales</taxon>
        <taxon>Aeromonadaceae</taxon>
        <taxon>Pseudaeromonas</taxon>
    </lineage>
</organism>
<sequence>MRHLLWLPLFLLVGCASSPQDHWLGPDKAKHFVVSAALASAATAASHSQSATTRAQFGIGLTLQIGLGKEALDSRPGGSGWSWRDLAWDLAGALCGYSLAEQAR</sequence>
<protein>
    <submittedName>
        <fullName evidence="1">YfiM family protein</fullName>
    </submittedName>
</protein>
<proteinExistence type="predicted"/>
<dbReference type="PANTHER" id="PTHR35462:SF2">
    <property type="entry name" value="TRANSMEMBRANE PROTEIN"/>
    <property type="match status" value="1"/>
</dbReference>
<dbReference type="RefSeq" id="WP_377152385.1">
    <property type="nucleotide sequence ID" value="NZ_JBHSAF010000014.1"/>
</dbReference>
<accession>A0ABV8CQB7</accession>